<dbReference type="InterPro" id="IPR053144">
    <property type="entry name" value="Acetyltransferase_Butenolide"/>
</dbReference>
<accession>A0A2A3YGB2</accession>
<dbReference type="PANTHER" id="PTHR43233">
    <property type="entry name" value="FAMILY N-ACETYLTRANSFERASE, PUTATIVE (AFU_ORTHOLOGUE AFUA_6G03350)-RELATED"/>
    <property type="match status" value="1"/>
</dbReference>
<keyword evidence="2" id="KW-0808">Transferase</keyword>
<dbReference type="CDD" id="cd04301">
    <property type="entry name" value="NAT_SF"/>
    <property type="match status" value="1"/>
</dbReference>
<feature type="domain" description="N-acetyltransferase" evidence="1">
    <location>
        <begin position="11"/>
        <end position="140"/>
    </location>
</feature>
<protein>
    <submittedName>
        <fullName evidence="2">GNAT family N-acetyltransferase</fullName>
    </submittedName>
</protein>
<evidence type="ECO:0000259" key="1">
    <source>
        <dbReference type="PROSITE" id="PS51186"/>
    </source>
</evidence>
<reference evidence="2 3" key="1">
    <citation type="journal article" date="2017" name="Elife">
        <title>Extensive horizontal gene transfer in cheese-associated bacteria.</title>
        <authorList>
            <person name="Bonham K.S."/>
            <person name="Wolfe B.E."/>
            <person name="Dutton R.J."/>
        </authorList>
    </citation>
    <scope>NUCLEOTIDE SEQUENCE [LARGE SCALE GENOMIC DNA]</scope>
    <source>
        <strain evidence="2 3">341_9</strain>
    </source>
</reference>
<sequence length="140" mass="16032">MDPAASYDFSADSSRLDPEWIHRLLRSTYWAQGRSREDQDHLLRTSRNYGVYVSSTGAQVGYARIVTDEVTFAWLADVVIDPAHRRMGLGRLLIDGLLEDLAPMGLRRVVLKASQEGRALYEQKGWQLLDAPDDWLELRR</sequence>
<evidence type="ECO:0000313" key="2">
    <source>
        <dbReference type="EMBL" id="PCC38298.1"/>
    </source>
</evidence>
<name>A0A2A3YGB2_9MICO</name>
<dbReference type="AlphaFoldDB" id="A0A2A3YGB2"/>
<dbReference type="Pfam" id="PF00583">
    <property type="entry name" value="Acetyltransf_1"/>
    <property type="match status" value="1"/>
</dbReference>
<keyword evidence="3" id="KW-1185">Reference proteome</keyword>
<dbReference type="PANTHER" id="PTHR43233:SF1">
    <property type="entry name" value="FAMILY N-ACETYLTRANSFERASE, PUTATIVE (AFU_ORTHOLOGUE AFUA_6G03350)-RELATED"/>
    <property type="match status" value="1"/>
</dbReference>
<evidence type="ECO:0000313" key="3">
    <source>
        <dbReference type="Proteomes" id="UP000218598"/>
    </source>
</evidence>
<dbReference type="GeneID" id="95328205"/>
<dbReference type="OrthoDB" id="3216107at2"/>
<dbReference type="RefSeq" id="WP_096166056.1">
    <property type="nucleotide sequence ID" value="NZ_JBQCXU010000005.1"/>
</dbReference>
<comment type="caution">
    <text evidence="2">The sequence shown here is derived from an EMBL/GenBank/DDBJ whole genome shotgun (WGS) entry which is preliminary data.</text>
</comment>
<dbReference type="GO" id="GO:0016747">
    <property type="term" value="F:acyltransferase activity, transferring groups other than amino-acyl groups"/>
    <property type="evidence" value="ECO:0007669"/>
    <property type="project" value="InterPro"/>
</dbReference>
<dbReference type="InterPro" id="IPR000182">
    <property type="entry name" value="GNAT_dom"/>
</dbReference>
<dbReference type="Proteomes" id="UP000218598">
    <property type="component" value="Unassembled WGS sequence"/>
</dbReference>
<proteinExistence type="predicted"/>
<gene>
    <name evidence="2" type="ORF">CIK66_14790</name>
</gene>
<organism evidence="2 3">
    <name type="scientific">Brachybacterium alimentarium</name>
    <dbReference type="NCBI Taxonomy" id="47845"/>
    <lineage>
        <taxon>Bacteria</taxon>
        <taxon>Bacillati</taxon>
        <taxon>Actinomycetota</taxon>
        <taxon>Actinomycetes</taxon>
        <taxon>Micrococcales</taxon>
        <taxon>Dermabacteraceae</taxon>
        <taxon>Brachybacterium</taxon>
    </lineage>
</organism>
<dbReference type="SUPFAM" id="SSF55729">
    <property type="entry name" value="Acyl-CoA N-acyltransferases (Nat)"/>
    <property type="match status" value="1"/>
</dbReference>
<dbReference type="Gene3D" id="3.40.630.30">
    <property type="match status" value="1"/>
</dbReference>
<dbReference type="EMBL" id="NRGR01000024">
    <property type="protein sequence ID" value="PCC38298.1"/>
    <property type="molecule type" value="Genomic_DNA"/>
</dbReference>
<dbReference type="InterPro" id="IPR016181">
    <property type="entry name" value="Acyl_CoA_acyltransferase"/>
</dbReference>
<dbReference type="PROSITE" id="PS51186">
    <property type="entry name" value="GNAT"/>
    <property type="match status" value="1"/>
</dbReference>